<feature type="non-terminal residue" evidence="4">
    <location>
        <position position="304"/>
    </location>
</feature>
<keyword evidence="5" id="KW-1185">Reference proteome</keyword>
<keyword evidence="1" id="KW-0732">Signal</keyword>
<evidence type="ECO:0000313" key="5">
    <source>
        <dbReference type="Proteomes" id="UP001174934"/>
    </source>
</evidence>
<dbReference type="Pfam" id="PF01764">
    <property type="entry name" value="Lipase_3"/>
    <property type="match status" value="1"/>
</dbReference>
<sequence length="304" mass="31655">SAAELSKAEFFSQYAGAAACNSGNAPGQAVTCSNNACPAVQADKATTVASFTALLTDVRGYVAIDPAASLIVASFRGSSSVRNWITNFVFTQIPCDLTAGCLIHTGFATGWAEVSANVTKAVAAAKAANPSYQLVVTGYSLGGAIATLAAAYLRKGGYAADLYTFGCPRVGNDVFAAYVTGQAGAEYRVTHTDDPVPRLPPIIFNYRHTSPEYWLTDDAEMPTVAEVEVCPGYANTSCNAGTTGLDTDAHGQYFGQISACSSGGTAFRKRDPADMSDAELEQLLNMWVAQDVAFVENGTATAAV</sequence>
<name>A0AA39XKK3_9PEZI</name>
<feature type="domain" description="Fungal lipase-type" evidence="3">
    <location>
        <begin position="72"/>
        <end position="202"/>
    </location>
</feature>
<dbReference type="EMBL" id="JAULSR010000001">
    <property type="protein sequence ID" value="KAK0635336.1"/>
    <property type="molecule type" value="Genomic_DNA"/>
</dbReference>
<dbReference type="PANTHER" id="PTHR46640">
    <property type="entry name" value="TRIACYLGLYCEROL LIPASE, PUTATIVE (AFU_ORTHOLOGUE AFUA_6G06510)-RELATED"/>
    <property type="match status" value="1"/>
</dbReference>
<dbReference type="CDD" id="cd00519">
    <property type="entry name" value="Lipase_3"/>
    <property type="match status" value="1"/>
</dbReference>
<accession>A0AA39XKK3</accession>
<dbReference type="Gene3D" id="3.40.50.1820">
    <property type="entry name" value="alpha/beta hydrolase"/>
    <property type="match status" value="1"/>
</dbReference>
<reference evidence="4" key="1">
    <citation type="submission" date="2023-06" db="EMBL/GenBank/DDBJ databases">
        <title>Genome-scale phylogeny and comparative genomics of the fungal order Sordariales.</title>
        <authorList>
            <consortium name="Lawrence Berkeley National Laboratory"/>
            <person name="Hensen N."/>
            <person name="Bonometti L."/>
            <person name="Westerberg I."/>
            <person name="Brannstrom I.O."/>
            <person name="Guillou S."/>
            <person name="Cros-Aarteil S."/>
            <person name="Calhoun S."/>
            <person name="Haridas S."/>
            <person name="Kuo A."/>
            <person name="Mondo S."/>
            <person name="Pangilinan J."/>
            <person name="Riley R."/>
            <person name="LaButti K."/>
            <person name="Andreopoulos B."/>
            <person name="Lipzen A."/>
            <person name="Chen C."/>
            <person name="Yanf M."/>
            <person name="Daum C."/>
            <person name="Ng V."/>
            <person name="Clum A."/>
            <person name="Steindorff A."/>
            <person name="Ohm R."/>
            <person name="Martin F."/>
            <person name="Silar P."/>
            <person name="Natvig D."/>
            <person name="Lalanne C."/>
            <person name="Gautier V."/>
            <person name="Ament-velasquez S.L."/>
            <person name="Kruys A."/>
            <person name="Hutchinson M.I."/>
            <person name="Powell A.J."/>
            <person name="Barry K."/>
            <person name="Miller A.N."/>
            <person name="Grigoriev I.V."/>
            <person name="Debuchy R."/>
            <person name="Gladieux P."/>
            <person name="Thoren M.H."/>
            <person name="Johannesson H."/>
        </authorList>
    </citation>
    <scope>NUCLEOTIDE SEQUENCE</scope>
    <source>
        <strain evidence="4">SMH3391-2</strain>
    </source>
</reference>
<dbReference type="SUPFAM" id="SSF53474">
    <property type="entry name" value="alpha/beta-Hydrolases"/>
    <property type="match status" value="1"/>
</dbReference>
<dbReference type="InterPro" id="IPR029058">
    <property type="entry name" value="AB_hydrolase_fold"/>
</dbReference>
<comment type="caution">
    <text evidence="4">The sequence shown here is derived from an EMBL/GenBank/DDBJ whole genome shotgun (WGS) entry which is preliminary data.</text>
</comment>
<evidence type="ECO:0000256" key="1">
    <source>
        <dbReference type="ARBA" id="ARBA00022729"/>
    </source>
</evidence>
<dbReference type="Proteomes" id="UP001174934">
    <property type="component" value="Unassembled WGS sequence"/>
</dbReference>
<dbReference type="GO" id="GO:0016787">
    <property type="term" value="F:hydrolase activity"/>
    <property type="evidence" value="ECO:0007669"/>
    <property type="project" value="UniProtKB-KW"/>
</dbReference>
<evidence type="ECO:0000259" key="3">
    <source>
        <dbReference type="Pfam" id="PF01764"/>
    </source>
</evidence>
<evidence type="ECO:0000313" key="4">
    <source>
        <dbReference type="EMBL" id="KAK0635336.1"/>
    </source>
</evidence>
<evidence type="ECO:0000256" key="2">
    <source>
        <dbReference type="ARBA" id="ARBA00022801"/>
    </source>
</evidence>
<dbReference type="AlphaFoldDB" id="A0AA39XKK3"/>
<dbReference type="PANTHER" id="PTHR46640:SF1">
    <property type="entry name" value="FUNGAL LIPASE-LIKE DOMAIN-CONTAINING PROTEIN-RELATED"/>
    <property type="match status" value="1"/>
</dbReference>
<protein>
    <submittedName>
        <fullName evidence="4">Triacylglycerol lipase</fullName>
    </submittedName>
</protein>
<dbReference type="InterPro" id="IPR002921">
    <property type="entry name" value="Fungal_lipase-type"/>
</dbReference>
<dbReference type="InterPro" id="IPR051299">
    <property type="entry name" value="AB_hydrolase_lip/est"/>
</dbReference>
<organism evidence="4 5">
    <name type="scientific">Bombardia bombarda</name>
    <dbReference type="NCBI Taxonomy" id="252184"/>
    <lineage>
        <taxon>Eukaryota</taxon>
        <taxon>Fungi</taxon>
        <taxon>Dikarya</taxon>
        <taxon>Ascomycota</taxon>
        <taxon>Pezizomycotina</taxon>
        <taxon>Sordariomycetes</taxon>
        <taxon>Sordariomycetidae</taxon>
        <taxon>Sordariales</taxon>
        <taxon>Lasiosphaeriaceae</taxon>
        <taxon>Bombardia</taxon>
    </lineage>
</organism>
<proteinExistence type="predicted"/>
<dbReference type="GO" id="GO:0006629">
    <property type="term" value="P:lipid metabolic process"/>
    <property type="evidence" value="ECO:0007669"/>
    <property type="project" value="InterPro"/>
</dbReference>
<keyword evidence="2" id="KW-0378">Hydrolase</keyword>
<gene>
    <name evidence="4" type="ORF">B0T17DRAFT_485033</name>
</gene>